<comment type="function">
    <text evidence="6">Catalyzes the transfer of an acyl chain from an acyl-[acyl-carrier-protein] (ACP) to a Kdo(2)-(acyl)-lipid IV(A) to form a Kdo(2)-lipid A.</text>
</comment>
<evidence type="ECO:0000256" key="2">
    <source>
        <dbReference type="ARBA" id="ARBA00022519"/>
    </source>
</evidence>
<keyword evidence="1 6" id="KW-1003">Cell membrane</keyword>
<dbReference type="STRING" id="1903952.BIT28_20295"/>
<reference evidence="7 8" key="1">
    <citation type="submission" date="2016-09" db="EMBL/GenBank/DDBJ databases">
        <title>Photobacterium proteolyticum sp. nov. a protease producing bacterium isolated from ocean sediments of Laizhou Bay.</title>
        <authorList>
            <person name="Li Y."/>
        </authorList>
    </citation>
    <scope>NUCLEOTIDE SEQUENCE [LARGE SCALE GENOMIC DNA]</scope>
    <source>
        <strain evidence="7 8">13-12</strain>
    </source>
</reference>
<dbReference type="GO" id="GO:0005886">
    <property type="term" value="C:plasma membrane"/>
    <property type="evidence" value="ECO:0007669"/>
    <property type="project" value="UniProtKB-SubCell"/>
</dbReference>
<keyword evidence="3 6" id="KW-0808">Transferase</keyword>
<dbReference type="CDD" id="cd07984">
    <property type="entry name" value="LPLAT_LABLAT-like"/>
    <property type="match status" value="1"/>
</dbReference>
<dbReference type="GO" id="GO:0036104">
    <property type="term" value="P:Kdo2-lipid A biosynthetic process"/>
    <property type="evidence" value="ECO:0007669"/>
    <property type="project" value="UniProtKB-UniRule"/>
</dbReference>
<dbReference type="NCBIfam" id="TIGR02208">
    <property type="entry name" value="lipid_A_msbB"/>
    <property type="match status" value="1"/>
</dbReference>
<dbReference type="GO" id="GO:0009276">
    <property type="term" value="C:Gram-negative-bacterium-type cell wall"/>
    <property type="evidence" value="ECO:0007669"/>
    <property type="project" value="InterPro"/>
</dbReference>
<feature type="short sequence motif" description="HXXXXD motif" evidence="6">
    <location>
        <begin position="138"/>
        <end position="143"/>
    </location>
</feature>
<comment type="pathway">
    <text evidence="6">Bacterial outer membrane biogenesis; lipopolysaccharide biosynthesis.</text>
</comment>
<organism evidence="7 8">
    <name type="scientific">Photobacterium proteolyticum</name>
    <dbReference type="NCBI Taxonomy" id="1903952"/>
    <lineage>
        <taxon>Bacteria</taxon>
        <taxon>Pseudomonadati</taxon>
        <taxon>Pseudomonadota</taxon>
        <taxon>Gammaproteobacteria</taxon>
        <taxon>Vibrionales</taxon>
        <taxon>Vibrionaceae</taxon>
        <taxon>Photobacterium</taxon>
    </lineage>
</organism>
<dbReference type="UniPathway" id="UPA00360">
    <property type="reaction ID" value="UER00486"/>
</dbReference>
<accession>A0A1Q9G5S1</accession>
<evidence type="ECO:0000313" key="7">
    <source>
        <dbReference type="EMBL" id="OLQ69324.1"/>
    </source>
</evidence>
<dbReference type="Pfam" id="PF03279">
    <property type="entry name" value="Lip_A_acyltrans"/>
    <property type="match status" value="1"/>
</dbReference>
<keyword evidence="5 6" id="KW-0012">Acyltransferase</keyword>
<dbReference type="HAMAP" id="MF_01944">
    <property type="entry name" value="Lipid_A_LpxM"/>
    <property type="match status" value="1"/>
</dbReference>
<dbReference type="InterPro" id="IPR011921">
    <property type="entry name" value="Lipid_A_MsbB"/>
</dbReference>
<evidence type="ECO:0000256" key="6">
    <source>
        <dbReference type="HAMAP-Rule" id="MF_01944"/>
    </source>
</evidence>
<evidence type="ECO:0000256" key="1">
    <source>
        <dbReference type="ARBA" id="ARBA00022475"/>
    </source>
</evidence>
<comment type="caution">
    <text evidence="7">The sequence shown here is derived from an EMBL/GenBank/DDBJ whole genome shotgun (WGS) entry which is preliminary data.</text>
</comment>
<evidence type="ECO:0000256" key="5">
    <source>
        <dbReference type="ARBA" id="ARBA00023315"/>
    </source>
</evidence>
<dbReference type="PIRSF" id="PIRSF026649">
    <property type="entry name" value="MsbB"/>
    <property type="match status" value="1"/>
</dbReference>
<dbReference type="EC" id="2.3.1.243" evidence="6"/>
<name>A0A1Q9G5S1_9GAMM</name>
<dbReference type="RefSeq" id="WP_075768250.1">
    <property type="nucleotide sequence ID" value="NZ_MJIL01000101.1"/>
</dbReference>
<dbReference type="GO" id="GO:0009103">
    <property type="term" value="P:lipopolysaccharide biosynthetic process"/>
    <property type="evidence" value="ECO:0007669"/>
    <property type="project" value="UniProtKB-UniRule"/>
</dbReference>
<comment type="subcellular location">
    <subcellularLocation>
        <location evidence="6">Cell inner membrane</location>
        <topology evidence="6">Single-pass membrane protein</topology>
    </subcellularLocation>
</comment>
<dbReference type="PANTHER" id="PTHR30606:SF4">
    <property type="entry name" value="LIPID A BIOSYNTHESIS MYRISTOYLTRANSFERASE"/>
    <property type="match status" value="1"/>
</dbReference>
<evidence type="ECO:0000256" key="4">
    <source>
        <dbReference type="ARBA" id="ARBA00023136"/>
    </source>
</evidence>
<proteinExistence type="inferred from homology"/>
<gene>
    <name evidence="6" type="primary">lpxM</name>
    <name evidence="7" type="ORF">BIT28_20295</name>
</gene>
<dbReference type="GO" id="GO:0016747">
    <property type="term" value="F:acyltransferase activity, transferring groups other than amino-acyl groups"/>
    <property type="evidence" value="ECO:0007669"/>
    <property type="project" value="InterPro"/>
</dbReference>
<dbReference type="UniPathway" id="UPA00030"/>
<keyword evidence="8" id="KW-1185">Reference proteome</keyword>
<comment type="catalytic activity">
    <reaction evidence="6">
        <text>an alpha-Kdo-(2-&gt;4)-alpha-Kdo-(2-&gt;6)-(acyl)-lipid IVA + a fatty acyl-[ACP] = an alpha-Kdo-(2-&gt;4)-alpha-Kdo-(2-&gt;6)-lipid A + holo-[ACP]</text>
        <dbReference type="Rhea" id="RHEA:69400"/>
        <dbReference type="Rhea" id="RHEA-COMP:9685"/>
        <dbReference type="Rhea" id="RHEA-COMP:14125"/>
        <dbReference type="ChEBI" id="CHEBI:64479"/>
        <dbReference type="ChEBI" id="CHEBI:138651"/>
        <dbReference type="ChEBI" id="CHEBI:176430"/>
        <dbReference type="ChEBI" id="CHEBI:176431"/>
        <dbReference type="EC" id="2.3.1.243"/>
    </reaction>
</comment>
<sequence length="312" mass="36052">MSNKMYSEYNPVFNSSFLHPRYWLTWLGLPFALLLSLLPHRVRVAMATRLAKYFVSKNNSAKRRALINIQLCFPDMTEQQQLALLERSYATAGTVLLGFAQPFIKGRKFVINSHDVNGEHYLHELRQQNKNIIMLVPHNWAIDFTALYFAAKEMPMVAMIRPQKNPIADWLMNLQRMQFGGRIYTRSQGIKPYLKSIKDGYLAYYLPDEDHGAQQSVFAPFFGNEKATVKGVGKLAKLANAAVLPVFPSFNMETGRYEINIQAPLTDFPSGNEYEDACYMNKVLEEMIRKQPEQYMWVMSIMRHLPDGSQRY</sequence>
<dbReference type="OrthoDB" id="9803456at2"/>
<dbReference type="InterPro" id="IPR004960">
    <property type="entry name" value="LipA_acyltrans"/>
</dbReference>
<keyword evidence="6" id="KW-0448">Lipopolysaccharide biosynthesis</keyword>
<comment type="similarity">
    <text evidence="6">Belongs to the LpxL/LpxM/LpxP family. LpxM subfamily.</text>
</comment>
<dbReference type="PANTHER" id="PTHR30606">
    <property type="entry name" value="LIPID A BIOSYNTHESIS LAUROYL ACYLTRANSFERASE"/>
    <property type="match status" value="1"/>
</dbReference>
<dbReference type="NCBIfam" id="NF006507">
    <property type="entry name" value="PRK08943.1"/>
    <property type="match status" value="1"/>
</dbReference>
<protein>
    <recommendedName>
        <fullName evidence="6">Lipid A biosynthesis acyltransferase</fullName>
        <ecNumber evidence="6">2.3.1.243</ecNumber>
    </recommendedName>
    <alternativeName>
        <fullName evidence="6">Kdo(2)-lauroyl-lipid IV(A) acyltransferase</fullName>
    </alternativeName>
</protein>
<keyword evidence="6" id="KW-1133">Transmembrane helix</keyword>
<keyword evidence="4 6" id="KW-0472">Membrane</keyword>
<evidence type="ECO:0000313" key="8">
    <source>
        <dbReference type="Proteomes" id="UP000186905"/>
    </source>
</evidence>
<dbReference type="EMBL" id="MJIL01000101">
    <property type="protein sequence ID" value="OLQ69324.1"/>
    <property type="molecule type" value="Genomic_DNA"/>
</dbReference>
<keyword evidence="2 6" id="KW-0997">Cell inner membrane</keyword>
<evidence type="ECO:0000256" key="3">
    <source>
        <dbReference type="ARBA" id="ARBA00022679"/>
    </source>
</evidence>
<dbReference type="Proteomes" id="UP000186905">
    <property type="component" value="Unassembled WGS sequence"/>
</dbReference>
<comment type="pathway">
    <text evidence="6">Glycolipid biosynthesis; KDO(2)-lipid A biosynthesis; KDO(2)-lipid A from CMP-3-deoxy-D-manno-octulosonate and lipid IV(A): step 4/4.</text>
</comment>
<keyword evidence="6" id="KW-0812">Transmembrane</keyword>
<dbReference type="AlphaFoldDB" id="A0A1Q9G5S1"/>